<dbReference type="RefSeq" id="WP_179980614.1">
    <property type="nucleotide sequence ID" value="NZ_LT608333.1"/>
</dbReference>
<protein>
    <recommendedName>
        <fullName evidence="2">Phosphonate metabolism protein</fullName>
    </recommendedName>
</protein>
<proteinExistence type="predicted"/>
<name>A0A212L6W9_9BACT</name>
<accession>A0A212L6W9</accession>
<dbReference type="InterPro" id="IPR009389">
    <property type="entry name" value="DUF1045"/>
</dbReference>
<organism evidence="1">
    <name type="scientific">uncultured Desulfovibrio sp</name>
    <dbReference type="NCBI Taxonomy" id="167968"/>
    <lineage>
        <taxon>Bacteria</taxon>
        <taxon>Pseudomonadati</taxon>
        <taxon>Thermodesulfobacteriota</taxon>
        <taxon>Desulfovibrionia</taxon>
        <taxon>Desulfovibrionales</taxon>
        <taxon>Desulfovibrionaceae</taxon>
        <taxon>Desulfovibrio</taxon>
        <taxon>environmental samples</taxon>
    </lineage>
</organism>
<dbReference type="Pfam" id="PF06299">
    <property type="entry name" value="DUF1045"/>
    <property type="match status" value="1"/>
</dbReference>
<gene>
    <name evidence="1" type="ORF">KL86DES1_21194</name>
</gene>
<reference evidence="1" key="1">
    <citation type="submission" date="2016-08" db="EMBL/GenBank/DDBJ databases">
        <authorList>
            <person name="Seilhamer J.J."/>
        </authorList>
    </citation>
    <scope>NUCLEOTIDE SEQUENCE</scope>
    <source>
        <strain evidence="1">86-1</strain>
    </source>
</reference>
<sequence length="263" mass="28853">MQYRYAVYYVPEEHSPLYSAGSALLGYDARTGQNVPTPCLPLPRDLPHDQPHDLSWESLVAEPTRYGLHATVVAPFFPLHSSEGALADTLRLFCKRMAAVRTPLRVVEHRGFLALMPDAPDVAGAPDAPNVAGRRAQAALRHMASEATRVFAPLRRPAPEAEILRRAKGLTARQLGLLRAWGYPYVFEEYDFHISLTGPATASPALCEVLAAYLADSIAQPQNVASLSLCRQPVDESHEPGKPCTGRFRVLESFPLTSVDSEQ</sequence>
<dbReference type="AlphaFoldDB" id="A0A212L6W9"/>
<evidence type="ECO:0000313" key="1">
    <source>
        <dbReference type="EMBL" id="SCM73268.1"/>
    </source>
</evidence>
<evidence type="ECO:0008006" key="2">
    <source>
        <dbReference type="Google" id="ProtNLM"/>
    </source>
</evidence>
<dbReference type="EMBL" id="FMJC01000002">
    <property type="protein sequence ID" value="SCM73268.1"/>
    <property type="molecule type" value="Genomic_DNA"/>
</dbReference>